<gene>
    <name evidence="2" type="ORF">PoB_006619900</name>
</gene>
<evidence type="ECO:0000313" key="3">
    <source>
        <dbReference type="Proteomes" id="UP000735302"/>
    </source>
</evidence>
<organism evidence="2 3">
    <name type="scientific">Plakobranchus ocellatus</name>
    <dbReference type="NCBI Taxonomy" id="259542"/>
    <lineage>
        <taxon>Eukaryota</taxon>
        <taxon>Metazoa</taxon>
        <taxon>Spiralia</taxon>
        <taxon>Lophotrochozoa</taxon>
        <taxon>Mollusca</taxon>
        <taxon>Gastropoda</taxon>
        <taxon>Heterobranchia</taxon>
        <taxon>Euthyneura</taxon>
        <taxon>Panpulmonata</taxon>
        <taxon>Sacoglossa</taxon>
        <taxon>Placobranchoidea</taxon>
        <taxon>Plakobranchidae</taxon>
        <taxon>Plakobranchus</taxon>
    </lineage>
</organism>
<sequence>MCASSSFGYSSIYHHAFLFVIERPVHNKVISGFQALRQARAPEAGLEPATEGSLQISGWTRKPLCYRRSPQQCDLRLSGPPPGQSAGSGARTRDRRVPADIRADSQATVLPTQV</sequence>
<evidence type="ECO:0000256" key="1">
    <source>
        <dbReference type="SAM" id="MobiDB-lite"/>
    </source>
</evidence>
<protein>
    <submittedName>
        <fullName evidence="2">Uncharacterized protein</fullName>
    </submittedName>
</protein>
<feature type="region of interest" description="Disordered" evidence="1">
    <location>
        <begin position="72"/>
        <end position="114"/>
    </location>
</feature>
<dbReference type="Proteomes" id="UP000735302">
    <property type="component" value="Unassembled WGS sequence"/>
</dbReference>
<feature type="compositionally biased region" description="Polar residues" evidence="1">
    <location>
        <begin position="105"/>
        <end position="114"/>
    </location>
</feature>
<dbReference type="AlphaFoldDB" id="A0AAV4D694"/>
<reference evidence="2 3" key="1">
    <citation type="journal article" date="2021" name="Elife">
        <title>Chloroplast acquisition without the gene transfer in kleptoplastic sea slugs, Plakobranchus ocellatus.</title>
        <authorList>
            <person name="Maeda T."/>
            <person name="Takahashi S."/>
            <person name="Yoshida T."/>
            <person name="Shimamura S."/>
            <person name="Takaki Y."/>
            <person name="Nagai Y."/>
            <person name="Toyoda A."/>
            <person name="Suzuki Y."/>
            <person name="Arimoto A."/>
            <person name="Ishii H."/>
            <person name="Satoh N."/>
            <person name="Nishiyama T."/>
            <person name="Hasebe M."/>
            <person name="Maruyama T."/>
            <person name="Minagawa J."/>
            <person name="Obokata J."/>
            <person name="Shigenobu S."/>
        </authorList>
    </citation>
    <scope>NUCLEOTIDE SEQUENCE [LARGE SCALE GENOMIC DNA]</scope>
</reference>
<dbReference type="EMBL" id="BLXT01007506">
    <property type="protein sequence ID" value="GFO39694.1"/>
    <property type="molecule type" value="Genomic_DNA"/>
</dbReference>
<keyword evidence="3" id="KW-1185">Reference proteome</keyword>
<feature type="compositionally biased region" description="Basic and acidic residues" evidence="1">
    <location>
        <begin position="91"/>
        <end position="103"/>
    </location>
</feature>
<name>A0AAV4D694_9GAST</name>
<evidence type="ECO:0000313" key="2">
    <source>
        <dbReference type="EMBL" id="GFO39694.1"/>
    </source>
</evidence>
<comment type="caution">
    <text evidence="2">The sequence shown here is derived from an EMBL/GenBank/DDBJ whole genome shotgun (WGS) entry which is preliminary data.</text>
</comment>
<accession>A0AAV4D694</accession>
<proteinExistence type="predicted"/>